<dbReference type="PANTHER" id="PTHR33362">
    <property type="entry name" value="SIALIC ACID TRAP TRANSPORTER PERMEASE PROTEIN SIAT-RELATED"/>
    <property type="match status" value="1"/>
</dbReference>
<keyword evidence="5 7" id="KW-1133">Transmembrane helix</keyword>
<dbReference type="EMBL" id="JAZHFV010000002">
    <property type="protein sequence ID" value="MEX4006743.1"/>
    <property type="molecule type" value="Genomic_DNA"/>
</dbReference>
<comment type="subunit">
    <text evidence="7">The complex comprises the extracytoplasmic solute receptor protein and the two transmembrane proteins.</text>
</comment>
<evidence type="ECO:0000256" key="2">
    <source>
        <dbReference type="ARBA" id="ARBA00022475"/>
    </source>
</evidence>
<feature type="transmembrane region" description="Helical" evidence="7">
    <location>
        <begin position="282"/>
        <end position="304"/>
    </location>
</feature>
<feature type="transmembrane region" description="Helical" evidence="7">
    <location>
        <begin position="223"/>
        <end position="246"/>
    </location>
</feature>
<evidence type="ECO:0000256" key="1">
    <source>
        <dbReference type="ARBA" id="ARBA00004429"/>
    </source>
</evidence>
<keyword evidence="7" id="KW-0813">Transport</keyword>
<evidence type="ECO:0000256" key="3">
    <source>
        <dbReference type="ARBA" id="ARBA00022519"/>
    </source>
</evidence>
<dbReference type="NCBIfam" id="TIGR00786">
    <property type="entry name" value="dctM"/>
    <property type="match status" value="1"/>
</dbReference>
<feature type="transmembrane region" description="Helical" evidence="7">
    <location>
        <begin position="143"/>
        <end position="170"/>
    </location>
</feature>
<feature type="transmembrane region" description="Helical" evidence="7">
    <location>
        <begin position="12"/>
        <end position="43"/>
    </location>
</feature>
<feature type="transmembrane region" description="Helical" evidence="7">
    <location>
        <begin position="64"/>
        <end position="82"/>
    </location>
</feature>
<keyword evidence="2" id="KW-1003">Cell membrane</keyword>
<keyword evidence="6 7" id="KW-0472">Membrane</keyword>
<keyword evidence="4 7" id="KW-0812">Transmembrane</keyword>
<evidence type="ECO:0000313" key="10">
    <source>
        <dbReference type="Proteomes" id="UP001559025"/>
    </source>
</evidence>
<comment type="subcellular location">
    <subcellularLocation>
        <location evidence="1 7">Cell inner membrane</location>
        <topology evidence="1 7">Multi-pass membrane protein</topology>
    </subcellularLocation>
</comment>
<feature type="transmembrane region" description="Helical" evidence="7">
    <location>
        <begin position="366"/>
        <end position="390"/>
    </location>
</feature>
<name>A0ABV3WQ11_9HYPH</name>
<dbReference type="Proteomes" id="UP001559025">
    <property type="component" value="Unassembled WGS sequence"/>
</dbReference>
<comment type="similarity">
    <text evidence="7">Belongs to the TRAP transporter large permease family.</text>
</comment>
<gene>
    <name evidence="9" type="ORF">V1479_05460</name>
</gene>
<feature type="transmembrane region" description="Helical" evidence="7">
    <location>
        <begin position="102"/>
        <end position="131"/>
    </location>
</feature>
<dbReference type="Pfam" id="PF06808">
    <property type="entry name" value="DctM"/>
    <property type="match status" value="1"/>
</dbReference>
<feature type="transmembrane region" description="Helical" evidence="7">
    <location>
        <begin position="324"/>
        <end position="354"/>
    </location>
</feature>
<accession>A0ABV3WQ11</accession>
<evidence type="ECO:0000313" key="9">
    <source>
        <dbReference type="EMBL" id="MEX4006743.1"/>
    </source>
</evidence>
<evidence type="ECO:0000256" key="4">
    <source>
        <dbReference type="ARBA" id="ARBA00022692"/>
    </source>
</evidence>
<comment type="function">
    <text evidence="7">Part of the tripartite ATP-independent periplasmic (TRAP) transport system.</text>
</comment>
<evidence type="ECO:0000256" key="7">
    <source>
        <dbReference type="RuleBase" id="RU369079"/>
    </source>
</evidence>
<comment type="caution">
    <text evidence="9">The sequence shown here is derived from an EMBL/GenBank/DDBJ whole genome shotgun (WGS) entry which is preliminary data.</text>
</comment>
<keyword evidence="10" id="KW-1185">Reference proteome</keyword>
<organism evidence="9 10">
    <name type="scientific">Neoaquamicrobium sediminum</name>
    <dbReference type="NCBI Taxonomy" id="1849104"/>
    <lineage>
        <taxon>Bacteria</taxon>
        <taxon>Pseudomonadati</taxon>
        <taxon>Pseudomonadota</taxon>
        <taxon>Alphaproteobacteria</taxon>
        <taxon>Hyphomicrobiales</taxon>
        <taxon>Phyllobacteriaceae</taxon>
        <taxon>Neoaquamicrobium</taxon>
    </lineage>
</organism>
<protein>
    <recommendedName>
        <fullName evidence="7">TRAP transporter large permease protein</fullName>
    </recommendedName>
</protein>
<evidence type="ECO:0000259" key="8">
    <source>
        <dbReference type="Pfam" id="PF06808"/>
    </source>
</evidence>
<feature type="transmembrane region" description="Helical" evidence="7">
    <location>
        <begin position="252"/>
        <end position="270"/>
    </location>
</feature>
<dbReference type="InterPro" id="IPR010656">
    <property type="entry name" value="DctM"/>
</dbReference>
<feature type="transmembrane region" description="Helical" evidence="7">
    <location>
        <begin position="410"/>
        <end position="433"/>
    </location>
</feature>
<dbReference type="PIRSF" id="PIRSF006066">
    <property type="entry name" value="HI0050"/>
    <property type="match status" value="1"/>
</dbReference>
<proteinExistence type="inferred from homology"/>
<evidence type="ECO:0000256" key="5">
    <source>
        <dbReference type="ARBA" id="ARBA00022989"/>
    </source>
</evidence>
<keyword evidence="3 7" id="KW-0997">Cell inner membrane</keyword>
<sequence>MMMADPVLTTSLLFGFMLLFLMLGVPIAIALGGISIGMIYFFWSPMALNMVPIRAFSTASSFEYVAIPLFIFMAAMLQRASIAEDLYNTMQKFFGGLRGGLAVGTIVICTLFAAMAGISGAATISMGMIAIPAMLARGYGKDIALGSIAAGGSLGILIPPSVTMIVYGIVANTSIGKLYAGGLLPGLLISALFIAYLLIRGWLQPEISGGREMTRYSLREKLVSLKGLVLPVLLIVGVMGSILTGIASVSEASAIGAAGSILAAAVLGRLDWSVLRQACEETLQLSCMIFWIIIGATALSTFYTAMGASRLIEGLVLDLEVNRWLILVGMLSILFIMGMMLDTVGIIMITAPIFVPIITALGFDPVWFGILFIIMMEIGFLTPPFGYNLFYLRGVAPPEVRMTDIYRSVVPFIALMLVAVAICMVFPQIILVLPNAMF</sequence>
<evidence type="ECO:0000256" key="6">
    <source>
        <dbReference type="ARBA" id="ARBA00023136"/>
    </source>
</evidence>
<feature type="domain" description="TRAP C4-dicarboxylate transport system permease DctM subunit" evidence="8">
    <location>
        <begin position="14"/>
        <end position="429"/>
    </location>
</feature>
<dbReference type="PANTHER" id="PTHR33362:SF7">
    <property type="entry name" value="SLL1103 PROTEIN"/>
    <property type="match status" value="1"/>
</dbReference>
<dbReference type="RefSeq" id="WP_368802032.1">
    <property type="nucleotide sequence ID" value="NZ_JAZHFV010000002.1"/>
</dbReference>
<reference evidence="9 10" key="1">
    <citation type="submission" date="2024-01" db="EMBL/GenBank/DDBJ databases">
        <title>New evidence supports the origin of RcGTA from prophage.</title>
        <authorList>
            <person name="Xu Y."/>
            <person name="Liu B."/>
            <person name="Chen F."/>
        </authorList>
    </citation>
    <scope>NUCLEOTIDE SEQUENCE [LARGE SCALE GENOMIC DNA]</scope>
    <source>
        <strain evidence="9 10">CBW1107-2</strain>
    </source>
</reference>
<dbReference type="InterPro" id="IPR004681">
    <property type="entry name" value="TRAP_DctM"/>
</dbReference>
<feature type="transmembrane region" description="Helical" evidence="7">
    <location>
        <begin position="182"/>
        <end position="203"/>
    </location>
</feature>